<evidence type="ECO:0000313" key="3">
    <source>
        <dbReference type="Proteomes" id="UP001341840"/>
    </source>
</evidence>
<dbReference type="Proteomes" id="UP001341840">
    <property type="component" value="Unassembled WGS sequence"/>
</dbReference>
<evidence type="ECO:0000256" key="1">
    <source>
        <dbReference type="SAM" id="MobiDB-lite"/>
    </source>
</evidence>
<comment type="caution">
    <text evidence="2">The sequence shown here is derived from an EMBL/GenBank/DDBJ whole genome shotgun (WGS) entry which is preliminary data.</text>
</comment>
<dbReference type="EMBL" id="JASCZI010151385">
    <property type="protein sequence ID" value="MED6172500.1"/>
    <property type="molecule type" value="Genomic_DNA"/>
</dbReference>
<evidence type="ECO:0000313" key="2">
    <source>
        <dbReference type="EMBL" id="MED6172500.1"/>
    </source>
</evidence>
<gene>
    <name evidence="2" type="ORF">PIB30_050646</name>
</gene>
<organism evidence="2 3">
    <name type="scientific">Stylosanthes scabra</name>
    <dbReference type="NCBI Taxonomy" id="79078"/>
    <lineage>
        <taxon>Eukaryota</taxon>
        <taxon>Viridiplantae</taxon>
        <taxon>Streptophyta</taxon>
        <taxon>Embryophyta</taxon>
        <taxon>Tracheophyta</taxon>
        <taxon>Spermatophyta</taxon>
        <taxon>Magnoliopsida</taxon>
        <taxon>eudicotyledons</taxon>
        <taxon>Gunneridae</taxon>
        <taxon>Pentapetalae</taxon>
        <taxon>rosids</taxon>
        <taxon>fabids</taxon>
        <taxon>Fabales</taxon>
        <taxon>Fabaceae</taxon>
        <taxon>Papilionoideae</taxon>
        <taxon>50 kb inversion clade</taxon>
        <taxon>dalbergioids sensu lato</taxon>
        <taxon>Dalbergieae</taxon>
        <taxon>Pterocarpus clade</taxon>
        <taxon>Stylosanthes</taxon>
    </lineage>
</organism>
<reference evidence="2 3" key="1">
    <citation type="journal article" date="2023" name="Plants (Basel)">
        <title>Bridging the Gap: Combining Genomics and Transcriptomics Approaches to Understand Stylosanthes scabra, an Orphan Legume from the Brazilian Caatinga.</title>
        <authorList>
            <person name="Ferreira-Neto J.R.C."/>
            <person name="da Silva M.D."/>
            <person name="Binneck E."/>
            <person name="de Melo N.F."/>
            <person name="da Silva R.H."/>
            <person name="de Melo A.L.T.M."/>
            <person name="Pandolfi V."/>
            <person name="Bustamante F.O."/>
            <person name="Brasileiro-Vidal A.C."/>
            <person name="Benko-Iseppon A.M."/>
        </authorList>
    </citation>
    <scope>NUCLEOTIDE SEQUENCE [LARGE SCALE GENOMIC DNA]</scope>
    <source>
        <tissue evidence="2">Leaves</tissue>
    </source>
</reference>
<feature type="region of interest" description="Disordered" evidence="1">
    <location>
        <begin position="38"/>
        <end position="84"/>
    </location>
</feature>
<accession>A0ABU6VFR4</accession>
<name>A0ABU6VFR4_9FABA</name>
<proteinExistence type="predicted"/>
<protein>
    <submittedName>
        <fullName evidence="2">Uncharacterized protein</fullName>
    </submittedName>
</protein>
<sequence length="288" mass="31512">MPIYYDYHVSSFLSTQNQKQICADFQQTSTRIIATMQEIQEEKNPNPKMQSQYDEEEDELDERRLYRGSGDRSTTVAMQRPPPEPPDLYSFEVGDGAPPDLNSIAVGECEPESVVVMAKAGLCRTEDLSDAVTEIHSGAEVGAVAKGNVDDDDAAMNDRAATEEDRTRHGGSMEDTQRSMAILVTTTVILAEVDSTRSLGDGGEQETTSSAEDGAIVETWWRTSTAVEDGEAIEKKNGAATMTGGSPRARLLRRFVLLTPPPLLAAVFPWDHDGGVKKQEVVVLQMRV</sequence>
<keyword evidence="3" id="KW-1185">Reference proteome</keyword>